<dbReference type="InterPro" id="IPR006680">
    <property type="entry name" value="Amidohydro-rel"/>
</dbReference>
<dbReference type="PANTHER" id="PTHR43135:SF3">
    <property type="entry name" value="ALPHA-D-RIBOSE 1-METHYLPHOSPHONATE 5-TRIPHOSPHATE DIPHOSPHATASE"/>
    <property type="match status" value="1"/>
</dbReference>
<organism evidence="2 3">
    <name type="scientific">Terriglobus saanensis (strain ATCC BAA-1853 / DSM 23119 / SP1PR4)</name>
    <dbReference type="NCBI Taxonomy" id="401053"/>
    <lineage>
        <taxon>Bacteria</taxon>
        <taxon>Pseudomonadati</taxon>
        <taxon>Acidobacteriota</taxon>
        <taxon>Terriglobia</taxon>
        <taxon>Terriglobales</taxon>
        <taxon>Acidobacteriaceae</taxon>
        <taxon>Terriglobus</taxon>
    </lineage>
</organism>
<dbReference type="PANTHER" id="PTHR43135">
    <property type="entry name" value="ALPHA-D-RIBOSE 1-METHYLPHOSPHONATE 5-TRIPHOSPHATE DIPHOSPHATASE"/>
    <property type="match status" value="1"/>
</dbReference>
<keyword evidence="2" id="KW-0378">Hydrolase</keyword>
<dbReference type="Gene3D" id="2.30.40.10">
    <property type="entry name" value="Urease, subunit C, domain 1"/>
    <property type="match status" value="1"/>
</dbReference>
<proteinExistence type="predicted"/>
<dbReference type="Proteomes" id="UP000006844">
    <property type="component" value="Chromosome"/>
</dbReference>
<dbReference type="AlphaFoldDB" id="E8UY87"/>
<evidence type="ECO:0000259" key="1">
    <source>
        <dbReference type="Pfam" id="PF01979"/>
    </source>
</evidence>
<protein>
    <submittedName>
        <fullName evidence="2">Amidohydrolase</fullName>
    </submittedName>
</protein>
<sequence>MAGNSGLLATVATMANSFRHGLWSTAIFAAVAFAYPAHAQQNQPITILHAAHLLDVQAGALISPGEVLVRGERIAEAGRTVTHPAGATTVDLGQATLMPGLIDAHVHLFLHPGDEDMQTVRESVPERTILAALAAREDLMAGFTAERDMGTEGAGSADTAVRDAINHGLIPGPRLRISGNAISILGGHEDAIHFNPDEHISSNADYANSTDELIATIRRQIKAGADNIKIYETGRDQGGPDGRLHTPFQFTESQLTAAIDEAGRQGIPVAVHATGEPGTLYAAKAGVASIDHAYQISDETMRVMREKKIFAVPTFTVSEYFAAHSSTSAGMEAEQTLITLHNAEFKRQLAAGVPMAVGSDVGPFPHGTQARELELMVQNGMSAADVLRADLLHGARLLNWADSIGQLKPGFYADVIAIDGNPLQDISAVARVRFVMKNGIIYRRP</sequence>
<feature type="domain" description="Amidohydrolase-related" evidence="1">
    <location>
        <begin position="96"/>
        <end position="439"/>
    </location>
</feature>
<dbReference type="SUPFAM" id="SSF51556">
    <property type="entry name" value="Metallo-dependent hydrolases"/>
    <property type="match status" value="1"/>
</dbReference>
<gene>
    <name evidence="2" type="ordered locus">AciPR4_0056</name>
</gene>
<evidence type="ECO:0000313" key="3">
    <source>
        <dbReference type="Proteomes" id="UP000006844"/>
    </source>
</evidence>
<dbReference type="InterPro" id="IPR032466">
    <property type="entry name" value="Metal_Hydrolase"/>
</dbReference>
<dbReference type="CDD" id="cd01299">
    <property type="entry name" value="Met_dep_hydrolase_A"/>
    <property type="match status" value="1"/>
</dbReference>
<name>E8UY87_TERSS</name>
<dbReference type="EMBL" id="CP002467">
    <property type="protein sequence ID" value="ADV80897.1"/>
    <property type="molecule type" value="Genomic_DNA"/>
</dbReference>
<dbReference type="STRING" id="401053.AciPR4_0056"/>
<dbReference type="eggNOG" id="COG1228">
    <property type="taxonomic scope" value="Bacteria"/>
</dbReference>
<accession>E8UY87</accession>
<reference evidence="2 3" key="1">
    <citation type="journal article" date="2012" name="Stand. Genomic Sci.">
        <title>Complete genome sequence of Terriglobus saanensis type strain SP1PR4(T), an Acidobacteria from tundra soil.</title>
        <authorList>
            <person name="Rawat S.R."/>
            <person name="Mannisto M.K."/>
            <person name="Starovoytov V."/>
            <person name="Goodwin L."/>
            <person name="Nolan M."/>
            <person name="Hauser L."/>
            <person name="Land M."/>
            <person name="Davenport K.W."/>
            <person name="Woyke T."/>
            <person name="Haggblom M.M."/>
        </authorList>
    </citation>
    <scope>NUCLEOTIDE SEQUENCE</scope>
    <source>
        <strain evidence="3">ATCC BAA-1853 / DSM 23119 / SP1PR4</strain>
    </source>
</reference>
<dbReference type="Gene3D" id="3.20.20.140">
    <property type="entry name" value="Metal-dependent hydrolases"/>
    <property type="match status" value="1"/>
</dbReference>
<dbReference type="KEGG" id="tsa:AciPR4_0056"/>
<dbReference type="SUPFAM" id="SSF51338">
    <property type="entry name" value="Composite domain of metallo-dependent hydrolases"/>
    <property type="match status" value="1"/>
</dbReference>
<evidence type="ECO:0000313" key="2">
    <source>
        <dbReference type="EMBL" id="ADV80897.1"/>
    </source>
</evidence>
<dbReference type="HOGENOM" id="CLU_023620_1_1_0"/>
<dbReference type="InterPro" id="IPR057744">
    <property type="entry name" value="OTAase-like"/>
</dbReference>
<dbReference type="InterPro" id="IPR011059">
    <property type="entry name" value="Metal-dep_hydrolase_composite"/>
</dbReference>
<keyword evidence="3" id="KW-1185">Reference proteome</keyword>
<dbReference type="RefSeq" id="WP_013566630.1">
    <property type="nucleotide sequence ID" value="NC_014963.1"/>
</dbReference>
<dbReference type="Pfam" id="PF01979">
    <property type="entry name" value="Amidohydro_1"/>
    <property type="match status" value="1"/>
</dbReference>
<dbReference type="InterPro" id="IPR051781">
    <property type="entry name" value="Metallo-dep_Hydrolase"/>
</dbReference>
<dbReference type="GO" id="GO:0016810">
    <property type="term" value="F:hydrolase activity, acting on carbon-nitrogen (but not peptide) bonds"/>
    <property type="evidence" value="ECO:0007669"/>
    <property type="project" value="InterPro"/>
</dbReference>